<dbReference type="GO" id="GO:0046872">
    <property type="term" value="F:metal ion binding"/>
    <property type="evidence" value="ECO:0007669"/>
    <property type="project" value="UniProtKB-KW"/>
</dbReference>
<dbReference type="PIRSF" id="PIRSF004682">
    <property type="entry name" value="GmhB"/>
    <property type="match status" value="1"/>
</dbReference>
<evidence type="ECO:0000256" key="13">
    <source>
        <dbReference type="ARBA" id="ARBA00061616"/>
    </source>
</evidence>
<comment type="subunit">
    <text evidence="6">Monomer.</text>
</comment>
<dbReference type="EC" id="3.1.3.-" evidence="14"/>
<comment type="caution">
    <text evidence="18">The sequence shown here is derived from an EMBL/GenBank/DDBJ whole genome shotgun (WGS) entry which is preliminary data.</text>
</comment>
<keyword evidence="10 17" id="KW-0862">Zinc</keyword>
<keyword evidence="9 14" id="KW-0378">Hydrolase</keyword>
<evidence type="ECO:0000256" key="12">
    <source>
        <dbReference type="ARBA" id="ARBA00023277"/>
    </source>
</evidence>
<keyword evidence="11 17" id="KW-0460">Magnesium</keyword>
<comment type="subcellular location">
    <subcellularLocation>
        <location evidence="4 14">Cytoplasm</location>
    </subcellularLocation>
</comment>
<dbReference type="CDD" id="cd07503">
    <property type="entry name" value="HAD_HisB-N"/>
    <property type="match status" value="1"/>
</dbReference>
<evidence type="ECO:0000256" key="16">
    <source>
        <dbReference type="PIRSR" id="PIRSR004682-3"/>
    </source>
</evidence>
<dbReference type="InterPro" id="IPR006543">
    <property type="entry name" value="Histidinol-phos"/>
</dbReference>
<evidence type="ECO:0000256" key="15">
    <source>
        <dbReference type="PIRSR" id="PIRSR004682-1"/>
    </source>
</evidence>
<evidence type="ECO:0000256" key="9">
    <source>
        <dbReference type="ARBA" id="ARBA00022801"/>
    </source>
</evidence>
<evidence type="ECO:0000256" key="4">
    <source>
        <dbReference type="ARBA" id="ARBA00004496"/>
    </source>
</evidence>
<organism evidence="18 19">
    <name type="scientific">Legionella adelaidensis</name>
    <dbReference type="NCBI Taxonomy" id="45056"/>
    <lineage>
        <taxon>Bacteria</taxon>
        <taxon>Pseudomonadati</taxon>
        <taxon>Pseudomonadota</taxon>
        <taxon>Gammaproteobacteria</taxon>
        <taxon>Legionellales</taxon>
        <taxon>Legionellaceae</taxon>
        <taxon>Legionella</taxon>
    </lineage>
</organism>
<evidence type="ECO:0000256" key="14">
    <source>
        <dbReference type="PIRNR" id="PIRNR004682"/>
    </source>
</evidence>
<dbReference type="InterPro" id="IPR006549">
    <property type="entry name" value="HAD-SF_hydro_IIIA"/>
</dbReference>
<feature type="binding site" evidence="17">
    <location>
        <position position="127"/>
    </location>
    <ligand>
        <name>Mg(2+)</name>
        <dbReference type="ChEBI" id="CHEBI:18420"/>
    </ligand>
</feature>
<dbReference type="NCBIfam" id="NF006506">
    <property type="entry name" value="PRK08942.1"/>
    <property type="match status" value="1"/>
</dbReference>
<evidence type="ECO:0000256" key="6">
    <source>
        <dbReference type="ARBA" id="ARBA00011245"/>
    </source>
</evidence>
<comment type="cofactor">
    <cofactor evidence="3 17">
        <name>Zn(2+)</name>
        <dbReference type="ChEBI" id="CHEBI:29105"/>
    </cofactor>
</comment>
<dbReference type="GO" id="GO:0005737">
    <property type="term" value="C:cytoplasm"/>
    <property type="evidence" value="ECO:0007669"/>
    <property type="project" value="UniProtKB-SubCell"/>
</dbReference>
<feature type="binding site" evidence="17">
    <location>
        <position position="92"/>
    </location>
    <ligand>
        <name>Zn(2+)</name>
        <dbReference type="ChEBI" id="CHEBI:29105"/>
    </ligand>
</feature>
<feature type="site" description="Contributes to substrate recognition" evidence="16">
    <location>
        <position position="101"/>
    </location>
</feature>
<keyword evidence="7 14" id="KW-0963">Cytoplasm</keyword>
<dbReference type="OrthoDB" id="9781367at2"/>
<dbReference type="PATRIC" id="fig|45056.6.peg.227"/>
<comment type="similarity">
    <text evidence="13 14">Belongs to the gmhB family.</text>
</comment>
<feature type="binding site" evidence="17">
    <location>
        <position position="90"/>
    </location>
    <ligand>
        <name>Zn(2+)</name>
        <dbReference type="ChEBI" id="CHEBI:29105"/>
    </ligand>
</feature>
<evidence type="ECO:0000256" key="11">
    <source>
        <dbReference type="ARBA" id="ARBA00022842"/>
    </source>
</evidence>
<evidence type="ECO:0000256" key="3">
    <source>
        <dbReference type="ARBA" id="ARBA00001947"/>
    </source>
</evidence>
<dbReference type="STRING" id="45056.Lade_0222"/>
<evidence type="ECO:0000256" key="10">
    <source>
        <dbReference type="ARBA" id="ARBA00022833"/>
    </source>
</evidence>
<dbReference type="RefSeq" id="WP_058461316.1">
    <property type="nucleotide sequence ID" value="NZ_CAAAHS010000003.1"/>
</dbReference>
<dbReference type="NCBIfam" id="TIGR01662">
    <property type="entry name" value="HAD-SF-IIIA"/>
    <property type="match status" value="1"/>
</dbReference>
<dbReference type="EMBL" id="LNKA01000001">
    <property type="protein sequence ID" value="KTC65564.1"/>
    <property type="molecule type" value="Genomic_DNA"/>
</dbReference>
<dbReference type="InterPro" id="IPR004446">
    <property type="entry name" value="Heptose_bisP_phosphatase"/>
</dbReference>
<protein>
    <recommendedName>
        <fullName evidence="14">D,D-heptose 1,7-bisphosphate phosphatase</fullName>
        <ecNumber evidence="14">3.1.3.-</ecNumber>
    </recommendedName>
</protein>
<dbReference type="Proteomes" id="UP000054859">
    <property type="component" value="Unassembled WGS sequence"/>
</dbReference>
<keyword evidence="8 17" id="KW-0479">Metal-binding</keyword>
<feature type="binding site" evidence="17">
    <location>
        <position position="98"/>
    </location>
    <ligand>
        <name>Zn(2+)</name>
        <dbReference type="ChEBI" id="CHEBI:29105"/>
    </ligand>
</feature>
<comment type="pathway">
    <text evidence="5">Nucleotide-sugar biosynthesis; ADP-L-glycero-beta-D-manno-heptose biosynthesis; ADP-L-glycero-beta-D-manno-heptose from D-glycero-beta-D-manno-heptose 7-phosphate: step 2/4.</text>
</comment>
<dbReference type="InterPro" id="IPR036412">
    <property type="entry name" value="HAD-like_sf"/>
</dbReference>
<evidence type="ECO:0000256" key="7">
    <source>
        <dbReference type="ARBA" id="ARBA00022490"/>
    </source>
</evidence>
<evidence type="ECO:0000313" key="18">
    <source>
        <dbReference type="EMBL" id="KTC65564.1"/>
    </source>
</evidence>
<dbReference type="InterPro" id="IPR023214">
    <property type="entry name" value="HAD_sf"/>
</dbReference>
<dbReference type="GO" id="GO:0005975">
    <property type="term" value="P:carbohydrate metabolic process"/>
    <property type="evidence" value="ECO:0007669"/>
    <property type="project" value="InterPro"/>
</dbReference>
<feature type="binding site" evidence="17">
    <location>
        <position position="8"/>
    </location>
    <ligand>
        <name>Mg(2+)</name>
        <dbReference type="ChEBI" id="CHEBI:18420"/>
    </ligand>
</feature>
<proteinExistence type="inferred from homology"/>
<comment type="cofactor">
    <cofactor evidence="2 17">
        <name>Mg(2+)</name>
        <dbReference type="ChEBI" id="CHEBI:18420"/>
    </cofactor>
</comment>
<gene>
    <name evidence="18" type="ORF">Lade_0222</name>
</gene>
<feature type="active site" description="Proton donor" evidence="15">
    <location>
        <position position="10"/>
    </location>
</feature>
<accession>A0A0W0R3F3</accession>
<comment type="catalytic activity">
    <reaction evidence="1">
        <text>D-glycero-beta-D-manno-heptose 1,7-bisphosphate + H2O = D-glycero-beta-D-manno-heptose 1-phosphate + phosphate</text>
        <dbReference type="Rhea" id="RHEA:28518"/>
        <dbReference type="ChEBI" id="CHEBI:15377"/>
        <dbReference type="ChEBI" id="CHEBI:43474"/>
        <dbReference type="ChEBI" id="CHEBI:60208"/>
        <dbReference type="ChEBI" id="CHEBI:61593"/>
        <dbReference type="EC" id="3.1.3.82"/>
    </reaction>
</comment>
<dbReference type="PANTHER" id="PTHR42891">
    <property type="entry name" value="D-GLYCERO-BETA-D-MANNO-HEPTOSE-1,7-BISPHOSPHATE 7-PHOSPHATASE"/>
    <property type="match status" value="1"/>
</dbReference>
<feature type="binding site" evidence="17">
    <location>
        <position position="100"/>
    </location>
    <ligand>
        <name>Zn(2+)</name>
        <dbReference type="ChEBI" id="CHEBI:29105"/>
    </ligand>
</feature>
<feature type="binding site" evidence="17">
    <location>
        <position position="10"/>
    </location>
    <ligand>
        <name>Mg(2+)</name>
        <dbReference type="ChEBI" id="CHEBI:18420"/>
    </ligand>
</feature>
<dbReference type="AlphaFoldDB" id="A0A0W0R3F3"/>
<dbReference type="GO" id="GO:0034200">
    <property type="term" value="F:D-glycero-beta-D-manno-heptose 1,7-bisphosphate 7-phosphatase activity"/>
    <property type="evidence" value="ECO:0007669"/>
    <property type="project" value="UniProtKB-EC"/>
</dbReference>
<dbReference type="Gene3D" id="3.40.50.1000">
    <property type="entry name" value="HAD superfamily/HAD-like"/>
    <property type="match status" value="1"/>
</dbReference>
<keyword evidence="12 14" id="KW-0119">Carbohydrate metabolism</keyword>
<feature type="site" description="Stabilizes the phosphoryl group" evidence="16">
    <location>
        <position position="102"/>
    </location>
</feature>
<sequence length="181" mass="19722">MTKLIILDRDGVINQDSLHYIKSPEEFIFLSGSIEAIAKLTAAGYKIGVATNQSGISRGLYNKEQLAAIHEKLMQSISSAGGWIDYIEYCPHMPDSGCECRKPKPGMLQTIAKKFNTSLNDVPFVGDRVSDVEAALAVGAKPIMVLSPMTDRAGLSAYPEVPVYHSLLEFVEAFLAKDNAK</sequence>
<feature type="site" description="Stabilizes the phosphoryl group" evidence="16">
    <location>
        <position position="51"/>
    </location>
</feature>
<reference evidence="18 19" key="1">
    <citation type="submission" date="2015-11" db="EMBL/GenBank/DDBJ databases">
        <title>Identification of large and diverse effector repertoires of 38 Legionella species.</title>
        <authorList>
            <person name="Burstein D."/>
            <person name="Amaro F."/>
            <person name="Zusman T."/>
            <person name="Lifshitz Z."/>
            <person name="Cohen O."/>
            <person name="Gilbert J.A."/>
            <person name="Pupko T."/>
            <person name="Shuman H.A."/>
            <person name="Segal G."/>
        </authorList>
    </citation>
    <scope>NUCLEOTIDE SEQUENCE [LARGE SCALE GENOMIC DNA]</scope>
    <source>
        <strain evidence="18 19">1762-AUS-E</strain>
    </source>
</reference>
<evidence type="ECO:0000256" key="17">
    <source>
        <dbReference type="PIRSR" id="PIRSR004682-4"/>
    </source>
</evidence>
<dbReference type="SUPFAM" id="SSF56784">
    <property type="entry name" value="HAD-like"/>
    <property type="match status" value="1"/>
</dbReference>
<dbReference type="PANTHER" id="PTHR42891:SF1">
    <property type="entry name" value="D-GLYCERO-BETA-D-MANNO-HEPTOSE-1,7-BISPHOSPHATE 7-PHOSPHATASE"/>
    <property type="match status" value="1"/>
</dbReference>
<evidence type="ECO:0000256" key="2">
    <source>
        <dbReference type="ARBA" id="ARBA00001946"/>
    </source>
</evidence>
<evidence type="ECO:0000313" key="19">
    <source>
        <dbReference type="Proteomes" id="UP000054859"/>
    </source>
</evidence>
<keyword evidence="19" id="KW-1185">Reference proteome</keyword>
<dbReference type="Pfam" id="PF13242">
    <property type="entry name" value="Hydrolase_like"/>
    <property type="match status" value="1"/>
</dbReference>
<name>A0A0W0R3F3_9GAMM</name>
<evidence type="ECO:0000256" key="8">
    <source>
        <dbReference type="ARBA" id="ARBA00022723"/>
    </source>
</evidence>
<evidence type="ECO:0000256" key="1">
    <source>
        <dbReference type="ARBA" id="ARBA00001226"/>
    </source>
</evidence>
<dbReference type="FunFam" id="3.40.50.1000:FF:000168">
    <property type="entry name" value="D,D-heptose 1,7-bisphosphate phosphatase"/>
    <property type="match status" value="1"/>
</dbReference>
<feature type="active site" description="Nucleophile" evidence="15">
    <location>
        <position position="8"/>
    </location>
</feature>
<evidence type="ECO:0000256" key="5">
    <source>
        <dbReference type="ARBA" id="ARBA00004708"/>
    </source>
</evidence>
<dbReference type="NCBIfam" id="TIGR01656">
    <property type="entry name" value="Histidinol-ppas"/>
    <property type="match status" value="1"/>
</dbReference>